<dbReference type="Proteomes" id="UP001595075">
    <property type="component" value="Unassembled WGS sequence"/>
</dbReference>
<dbReference type="InterPro" id="IPR036514">
    <property type="entry name" value="SGNH_hydro_sf"/>
</dbReference>
<dbReference type="Pfam" id="PF13472">
    <property type="entry name" value="Lipase_GDSL_2"/>
    <property type="match status" value="1"/>
</dbReference>
<accession>A0ABR4CW64</accession>
<reference evidence="2 3" key="1">
    <citation type="journal article" date="2024" name="Commun. Biol.">
        <title>Comparative genomic analysis of thermophilic fungi reveals convergent evolutionary adaptations and gene losses.</title>
        <authorList>
            <person name="Steindorff A.S."/>
            <person name="Aguilar-Pontes M.V."/>
            <person name="Robinson A.J."/>
            <person name="Andreopoulos B."/>
            <person name="LaButti K."/>
            <person name="Kuo A."/>
            <person name="Mondo S."/>
            <person name="Riley R."/>
            <person name="Otillar R."/>
            <person name="Haridas S."/>
            <person name="Lipzen A."/>
            <person name="Grimwood J."/>
            <person name="Schmutz J."/>
            <person name="Clum A."/>
            <person name="Reid I.D."/>
            <person name="Moisan M.C."/>
            <person name="Butler G."/>
            <person name="Nguyen T.T.M."/>
            <person name="Dewar K."/>
            <person name="Conant G."/>
            <person name="Drula E."/>
            <person name="Henrissat B."/>
            <person name="Hansel C."/>
            <person name="Singer S."/>
            <person name="Hutchinson M.I."/>
            <person name="de Vries R.P."/>
            <person name="Natvig D.O."/>
            <person name="Powell A.J."/>
            <person name="Tsang A."/>
            <person name="Grigoriev I.V."/>
        </authorList>
    </citation>
    <scope>NUCLEOTIDE SEQUENCE [LARGE SCALE GENOMIC DNA]</scope>
    <source>
        <strain evidence="2 3">CBS 494.80</strain>
    </source>
</reference>
<dbReference type="PANTHER" id="PTHR30383:SF5">
    <property type="entry name" value="SGNH HYDROLASE-TYPE ESTERASE DOMAIN-CONTAINING PROTEIN"/>
    <property type="match status" value="1"/>
</dbReference>
<evidence type="ECO:0000313" key="3">
    <source>
        <dbReference type="Proteomes" id="UP001595075"/>
    </source>
</evidence>
<keyword evidence="3" id="KW-1185">Reference proteome</keyword>
<dbReference type="CDD" id="cd01833">
    <property type="entry name" value="XynB_like"/>
    <property type="match status" value="1"/>
</dbReference>
<protein>
    <recommendedName>
        <fullName evidence="1">SGNH hydrolase-type esterase domain-containing protein</fullName>
    </recommendedName>
</protein>
<dbReference type="EMBL" id="JAZHXI010000002">
    <property type="protein sequence ID" value="KAL2074178.1"/>
    <property type="molecule type" value="Genomic_DNA"/>
</dbReference>
<dbReference type="InterPro" id="IPR013830">
    <property type="entry name" value="SGNH_hydro"/>
</dbReference>
<evidence type="ECO:0000313" key="2">
    <source>
        <dbReference type="EMBL" id="KAL2074178.1"/>
    </source>
</evidence>
<evidence type="ECO:0000259" key="1">
    <source>
        <dbReference type="Pfam" id="PF13472"/>
    </source>
</evidence>
<gene>
    <name evidence="2" type="ORF">VTL71DRAFT_7956</name>
</gene>
<dbReference type="Gene3D" id="3.40.50.1110">
    <property type="entry name" value="SGNH hydrolase"/>
    <property type="match status" value="1"/>
</dbReference>
<proteinExistence type="predicted"/>
<organism evidence="2 3">
    <name type="scientific">Oculimacula yallundae</name>
    <dbReference type="NCBI Taxonomy" id="86028"/>
    <lineage>
        <taxon>Eukaryota</taxon>
        <taxon>Fungi</taxon>
        <taxon>Dikarya</taxon>
        <taxon>Ascomycota</taxon>
        <taxon>Pezizomycotina</taxon>
        <taxon>Leotiomycetes</taxon>
        <taxon>Helotiales</taxon>
        <taxon>Ploettnerulaceae</taxon>
        <taxon>Oculimacula</taxon>
    </lineage>
</organism>
<comment type="caution">
    <text evidence="2">The sequence shown here is derived from an EMBL/GenBank/DDBJ whole genome shotgun (WGS) entry which is preliminary data.</text>
</comment>
<name>A0ABR4CW64_9HELO</name>
<sequence length="456" mass="47638">MSSLDPKGDEPQICNAYKRTLFVERKKKLTTAKVPIISAGQLIKEGIMESSDGFATVLLWAFAVSASTAGSNATLSNIVQRDNVPLRILPLGNSITFGFLSTDGNGFRKRLLDKITTTGTNAQYIGSVRAGNMTDNRNEGHPGAIITEIANFSRVSLVLRPNLILLMAGTNDMNNNLLAGATDRLGALIDMLTTACPDAVILVAQLTPATNAAVEARVEQFNPSIPGLVAARERSGRKIAVVNMTRFVTTADLKDDIHPNDAGYSKMSDAWFEGVQQASLKGWFTPPVDLTRPPQSVAANSPISTIGTSTSVLPLATSTFIATSNSSTVRISTSSRISPIPTNSITVPASNTSFTSAILVVAAGPTSSISLSNSSASSTSSILATATGPTTFSVPLAPTSSANDPNFDVLAPTTAALPVASQSPTNDACLAFNRILSGHPVSMLAFAGVWLSLLGI</sequence>
<dbReference type="PANTHER" id="PTHR30383">
    <property type="entry name" value="THIOESTERASE 1/PROTEASE 1/LYSOPHOSPHOLIPASE L1"/>
    <property type="match status" value="1"/>
</dbReference>
<dbReference type="SUPFAM" id="SSF52266">
    <property type="entry name" value="SGNH hydrolase"/>
    <property type="match status" value="1"/>
</dbReference>
<feature type="domain" description="SGNH hydrolase-type esterase" evidence="1">
    <location>
        <begin position="91"/>
        <end position="264"/>
    </location>
</feature>
<dbReference type="InterPro" id="IPR051532">
    <property type="entry name" value="Ester_Hydrolysis_Enzymes"/>
</dbReference>